<evidence type="ECO:0000256" key="1">
    <source>
        <dbReference type="PROSITE-ProRule" id="PRU00023"/>
    </source>
</evidence>
<comment type="caution">
    <text evidence="3">The sequence shown here is derived from an EMBL/GenBank/DDBJ whole genome shotgun (WGS) entry which is preliminary data.</text>
</comment>
<reference evidence="3" key="1">
    <citation type="submission" date="2022-07" db="EMBL/GenBank/DDBJ databases">
        <title>Phylogenomic reconstructions and comparative analyses of Kickxellomycotina fungi.</title>
        <authorList>
            <person name="Reynolds N.K."/>
            <person name="Stajich J.E."/>
            <person name="Barry K."/>
            <person name="Grigoriev I.V."/>
            <person name="Crous P."/>
            <person name="Smith M.E."/>
        </authorList>
    </citation>
    <scope>NUCLEOTIDE SEQUENCE</scope>
    <source>
        <strain evidence="3">RSA 567</strain>
    </source>
</reference>
<dbReference type="PROSITE" id="PS50088">
    <property type="entry name" value="ANK_REPEAT"/>
    <property type="match status" value="1"/>
</dbReference>
<gene>
    <name evidence="3" type="ORF">H4R34_002115</name>
</gene>
<evidence type="ECO:0000313" key="3">
    <source>
        <dbReference type="EMBL" id="KAJ1981312.1"/>
    </source>
</evidence>
<dbReference type="SUPFAM" id="SSF48403">
    <property type="entry name" value="Ankyrin repeat"/>
    <property type="match status" value="1"/>
</dbReference>
<dbReference type="Proteomes" id="UP001151582">
    <property type="component" value="Unassembled WGS sequence"/>
</dbReference>
<dbReference type="Pfam" id="PF00023">
    <property type="entry name" value="Ank"/>
    <property type="match status" value="1"/>
</dbReference>
<sequence>MAAAHSTSAALQGDRSLPTSHGENRRQSLTIRPVPAELAASSHPSSPTDLDPAVVQSYFEAIGQNNSEQVRGLLSNHRSLAIARARGNYRFDRAVELQAFKCLGAYLGALTGLQLAILLGHTGVALDIIDVSFDQELLDQTFGDRNTTLHLAVLLGDMEATKALLERGANRNTKNAKGFTAVDLANHPDVADLLSSQ</sequence>
<dbReference type="Gene3D" id="1.25.40.20">
    <property type="entry name" value="Ankyrin repeat-containing domain"/>
    <property type="match status" value="1"/>
</dbReference>
<dbReference type="PROSITE" id="PS50297">
    <property type="entry name" value="ANK_REP_REGION"/>
    <property type="match status" value="1"/>
</dbReference>
<feature type="compositionally biased region" description="Polar residues" evidence="2">
    <location>
        <begin position="1"/>
        <end position="10"/>
    </location>
</feature>
<dbReference type="EMBL" id="JANBQB010000130">
    <property type="protein sequence ID" value="KAJ1981312.1"/>
    <property type="molecule type" value="Genomic_DNA"/>
</dbReference>
<feature type="region of interest" description="Disordered" evidence="2">
    <location>
        <begin position="1"/>
        <end position="29"/>
    </location>
</feature>
<evidence type="ECO:0000256" key="2">
    <source>
        <dbReference type="SAM" id="MobiDB-lite"/>
    </source>
</evidence>
<accession>A0A9W8ED62</accession>
<dbReference type="InterPro" id="IPR036770">
    <property type="entry name" value="Ankyrin_rpt-contain_sf"/>
</dbReference>
<protein>
    <recommendedName>
        <fullName evidence="5">Ankyrin repeat-containing domain protein</fullName>
    </recommendedName>
</protein>
<organism evidence="3 4">
    <name type="scientific">Dimargaris verticillata</name>
    <dbReference type="NCBI Taxonomy" id="2761393"/>
    <lineage>
        <taxon>Eukaryota</taxon>
        <taxon>Fungi</taxon>
        <taxon>Fungi incertae sedis</taxon>
        <taxon>Zoopagomycota</taxon>
        <taxon>Kickxellomycotina</taxon>
        <taxon>Dimargaritomycetes</taxon>
        <taxon>Dimargaritales</taxon>
        <taxon>Dimargaritaceae</taxon>
        <taxon>Dimargaris</taxon>
    </lineage>
</organism>
<evidence type="ECO:0008006" key="5">
    <source>
        <dbReference type="Google" id="ProtNLM"/>
    </source>
</evidence>
<name>A0A9W8ED62_9FUNG</name>
<proteinExistence type="predicted"/>
<dbReference type="OrthoDB" id="194358at2759"/>
<keyword evidence="4" id="KW-1185">Reference proteome</keyword>
<keyword evidence="1" id="KW-0040">ANK repeat</keyword>
<dbReference type="AlphaFoldDB" id="A0A9W8ED62"/>
<dbReference type="InterPro" id="IPR002110">
    <property type="entry name" value="Ankyrin_rpt"/>
</dbReference>
<feature type="repeat" description="ANK" evidence="1">
    <location>
        <begin position="144"/>
        <end position="176"/>
    </location>
</feature>
<evidence type="ECO:0000313" key="4">
    <source>
        <dbReference type="Proteomes" id="UP001151582"/>
    </source>
</evidence>